<dbReference type="Pfam" id="PF03123">
    <property type="entry name" value="CAT_RBD"/>
    <property type="match status" value="1"/>
</dbReference>
<evidence type="ECO:0000313" key="2">
    <source>
        <dbReference type="EMBL" id="MBU5677130.1"/>
    </source>
</evidence>
<proteinExistence type="predicted"/>
<dbReference type="PANTHER" id="PTHR30185:SF16">
    <property type="entry name" value="PROTEIN GLCT"/>
    <property type="match status" value="1"/>
</dbReference>
<dbReference type="InterPro" id="IPR004341">
    <property type="entry name" value="CAT_RNA-bd_dom"/>
</dbReference>
<accession>A0ABS6G6S4</accession>
<dbReference type="Proteomes" id="UP000779508">
    <property type="component" value="Unassembled WGS sequence"/>
</dbReference>
<evidence type="ECO:0000313" key="3">
    <source>
        <dbReference type="Proteomes" id="UP000779508"/>
    </source>
</evidence>
<dbReference type="PANTHER" id="PTHR30185">
    <property type="entry name" value="CRYPTIC BETA-GLUCOSIDE BGL OPERON ANTITERMINATOR"/>
    <property type="match status" value="1"/>
</dbReference>
<dbReference type="RefSeq" id="WP_216417621.1">
    <property type="nucleotide sequence ID" value="NZ_JAHLQK010000004.1"/>
</dbReference>
<keyword evidence="3" id="KW-1185">Reference proteome</keyword>
<dbReference type="InterPro" id="IPR011608">
    <property type="entry name" value="PRD"/>
</dbReference>
<dbReference type="EMBL" id="JAHLQK010000004">
    <property type="protein sequence ID" value="MBU5677130.1"/>
    <property type="molecule type" value="Genomic_DNA"/>
</dbReference>
<dbReference type="SMART" id="SM01061">
    <property type="entry name" value="CAT_RBD"/>
    <property type="match status" value="1"/>
</dbReference>
<feature type="domain" description="PRD" evidence="1">
    <location>
        <begin position="59"/>
        <end position="163"/>
    </location>
</feature>
<dbReference type="PROSITE" id="PS51372">
    <property type="entry name" value="PRD_2"/>
    <property type="match status" value="1"/>
</dbReference>
<gene>
    <name evidence="2" type="ORF">KQI88_11980</name>
</gene>
<protein>
    <submittedName>
        <fullName evidence="2">PRD domain-containing protein</fullName>
    </submittedName>
</protein>
<evidence type="ECO:0000259" key="1">
    <source>
        <dbReference type="PROSITE" id="PS51372"/>
    </source>
</evidence>
<dbReference type="Pfam" id="PF00874">
    <property type="entry name" value="PRD"/>
    <property type="match status" value="1"/>
</dbReference>
<sequence length="163" mass="18404">MYIIKKTLNNNVVIATKNDLQYILVGKGIGFAKKENDIINDENSIEKVFVSLDIFNNKDIDEAILGVAQEIIAIAENDLGENLNNRIHVGLTDHIHFAIKRIYDGINITNPFLSQTKALYEEEYNIAAKAVELIRERIGIDVPEDEIGFIALHIRASRPNMQD</sequence>
<comment type="caution">
    <text evidence="2">The sequence shown here is derived from an EMBL/GenBank/DDBJ whole genome shotgun (WGS) entry which is preliminary data.</text>
</comment>
<reference evidence="2 3" key="1">
    <citation type="submission" date="2021-06" db="EMBL/GenBank/DDBJ databases">
        <authorList>
            <person name="Sun Q."/>
            <person name="Li D."/>
        </authorList>
    </citation>
    <scope>NUCLEOTIDE SEQUENCE [LARGE SCALE GENOMIC DNA]</scope>
    <source>
        <strain evidence="2 3">MSJ-5</strain>
    </source>
</reference>
<organism evidence="2 3">
    <name type="scientific">Alkaliphilus flagellatus</name>
    <dbReference type="NCBI Taxonomy" id="2841507"/>
    <lineage>
        <taxon>Bacteria</taxon>
        <taxon>Bacillati</taxon>
        <taxon>Bacillota</taxon>
        <taxon>Clostridia</taxon>
        <taxon>Peptostreptococcales</taxon>
        <taxon>Natronincolaceae</taxon>
        <taxon>Alkaliphilus</taxon>
    </lineage>
</organism>
<dbReference type="InterPro" id="IPR050661">
    <property type="entry name" value="BglG_antiterminators"/>
</dbReference>
<name>A0ABS6G6S4_9FIRM</name>